<feature type="region of interest" description="Disordered" evidence="6">
    <location>
        <begin position="372"/>
        <end position="397"/>
    </location>
</feature>
<dbReference type="SUPFAM" id="SSF143800">
    <property type="entry name" value="L28p-like"/>
    <property type="match status" value="1"/>
</dbReference>
<evidence type="ECO:0000313" key="8">
    <source>
        <dbReference type="Proteomes" id="UP000799757"/>
    </source>
</evidence>
<evidence type="ECO:0000256" key="5">
    <source>
        <dbReference type="ARBA" id="ARBA00037226"/>
    </source>
</evidence>
<reference evidence="7" key="1">
    <citation type="journal article" date="2020" name="Stud. Mycol.">
        <title>101 Dothideomycetes genomes: a test case for predicting lifestyles and emergence of pathogens.</title>
        <authorList>
            <person name="Haridas S."/>
            <person name="Albert R."/>
            <person name="Binder M."/>
            <person name="Bloem J."/>
            <person name="Labutti K."/>
            <person name="Salamov A."/>
            <person name="Andreopoulos B."/>
            <person name="Baker S."/>
            <person name="Barry K."/>
            <person name="Bills G."/>
            <person name="Bluhm B."/>
            <person name="Cannon C."/>
            <person name="Castanera R."/>
            <person name="Culley D."/>
            <person name="Daum C."/>
            <person name="Ezra D."/>
            <person name="Gonzalez J."/>
            <person name="Henrissat B."/>
            <person name="Kuo A."/>
            <person name="Liang C."/>
            <person name="Lipzen A."/>
            <person name="Lutzoni F."/>
            <person name="Magnuson J."/>
            <person name="Mondo S."/>
            <person name="Nolan M."/>
            <person name="Ohm R."/>
            <person name="Pangilinan J."/>
            <person name="Park H.-J."/>
            <person name="Ramirez L."/>
            <person name="Alfaro M."/>
            <person name="Sun H."/>
            <person name="Tritt A."/>
            <person name="Yoshinaga Y."/>
            <person name="Zwiers L.-H."/>
            <person name="Turgeon B."/>
            <person name="Goodwin S."/>
            <person name="Spatafora J."/>
            <person name="Crous P."/>
            <person name="Grigoriev I."/>
        </authorList>
    </citation>
    <scope>NUCLEOTIDE SEQUENCE</scope>
    <source>
        <strain evidence="7">CBS 109.77</strain>
    </source>
</reference>
<evidence type="ECO:0000256" key="1">
    <source>
        <dbReference type="ARBA" id="ARBA00008760"/>
    </source>
</evidence>
<dbReference type="InterPro" id="IPR026569">
    <property type="entry name" value="Ribosomal_bL28"/>
</dbReference>
<feature type="compositionally biased region" description="Polar residues" evidence="6">
    <location>
        <begin position="379"/>
        <end position="397"/>
    </location>
</feature>
<dbReference type="GO" id="GO:0003735">
    <property type="term" value="F:structural constituent of ribosome"/>
    <property type="evidence" value="ECO:0007669"/>
    <property type="project" value="InterPro"/>
</dbReference>
<dbReference type="PANTHER" id="PTHR13528:SF2">
    <property type="entry name" value="LARGE RIBOSOMAL SUBUNIT PROTEIN BL28M"/>
    <property type="match status" value="1"/>
</dbReference>
<proteinExistence type="inferred from homology"/>
<dbReference type="GO" id="GO:0005762">
    <property type="term" value="C:mitochondrial large ribosomal subunit"/>
    <property type="evidence" value="ECO:0007669"/>
    <property type="project" value="TreeGrafter"/>
</dbReference>
<evidence type="ECO:0000313" key="7">
    <source>
        <dbReference type="EMBL" id="KAF2800511.1"/>
    </source>
</evidence>
<feature type="region of interest" description="Disordered" evidence="6">
    <location>
        <begin position="23"/>
        <end position="62"/>
    </location>
</feature>
<dbReference type="Pfam" id="PF00830">
    <property type="entry name" value="Ribosomal_L28"/>
    <property type="match status" value="1"/>
</dbReference>
<sequence length="397" mass="44580">MPPRCQLLSGSLSAPRILARNLQPTQRSFTTSTPLLDKDPLKRRRGGDLGSHLPKHILPNPEQIPPYPYGPALLYKQSNKGLYGGQMIQFGNNVSPDTETKTRRHWKPNVLNKNIYSIALKKKIRLRVTANVLKIIDREGGLDEYLLKEDETRIKELGPMGWALRWRVMQTPEVIAQFRAKAEALGLAQHIIDQNWPDPETLKIRAAAHAKALAEQAVMQEQRQDVVEEGRLAWRAARRYVKRGTVDTVEDGLKLAFLRSELRLEVRARQNNFLEKVKDMGGLKEYVKKQREELKAGGDLASISPEKAAAKAARAAKIEELGGEVAMAAVSRESAAREIQEAEESGDKYAQEALKKAQRAIDVRDGVIRGDEFPEEQDSWAQLATTNKSGFDNRINA</sequence>
<gene>
    <name evidence="7" type="ORF">K505DRAFT_320404</name>
</gene>
<keyword evidence="8" id="KW-1185">Reference proteome</keyword>
<evidence type="ECO:0000256" key="3">
    <source>
        <dbReference type="ARBA" id="ARBA00023274"/>
    </source>
</evidence>
<organism evidence="7 8">
    <name type="scientific">Melanomma pulvis-pyrius CBS 109.77</name>
    <dbReference type="NCBI Taxonomy" id="1314802"/>
    <lineage>
        <taxon>Eukaryota</taxon>
        <taxon>Fungi</taxon>
        <taxon>Dikarya</taxon>
        <taxon>Ascomycota</taxon>
        <taxon>Pezizomycotina</taxon>
        <taxon>Dothideomycetes</taxon>
        <taxon>Pleosporomycetidae</taxon>
        <taxon>Pleosporales</taxon>
        <taxon>Melanommataceae</taxon>
        <taxon>Melanomma</taxon>
    </lineage>
</organism>
<dbReference type="AlphaFoldDB" id="A0A6A6XVB5"/>
<dbReference type="InterPro" id="IPR037147">
    <property type="entry name" value="Ribosomal_bL28_sf"/>
</dbReference>
<evidence type="ECO:0000256" key="2">
    <source>
        <dbReference type="ARBA" id="ARBA00022980"/>
    </source>
</evidence>
<protein>
    <recommendedName>
        <fullName evidence="4">Large ribosomal subunit protein bL28m</fullName>
    </recommendedName>
</protein>
<evidence type="ECO:0000256" key="6">
    <source>
        <dbReference type="SAM" id="MobiDB-lite"/>
    </source>
</evidence>
<feature type="compositionally biased region" description="Polar residues" evidence="6">
    <location>
        <begin position="23"/>
        <end position="34"/>
    </location>
</feature>
<dbReference type="EMBL" id="MU001746">
    <property type="protein sequence ID" value="KAF2800511.1"/>
    <property type="molecule type" value="Genomic_DNA"/>
</dbReference>
<name>A0A6A6XVB5_9PLEO</name>
<comment type="function">
    <text evidence="5">Component of the mitochondrial ribosome (mitoribosome), a dedicated translation machinery responsible for the synthesis of mitochondrial genome-encoded proteins, including at least some of the essential transmembrane subunits of the mitochondrial respiratory chain. The mitoribosomes are attached to the mitochondrial inner membrane and translation products are cotranslationally integrated into the membrane.</text>
</comment>
<dbReference type="Gene3D" id="2.30.170.40">
    <property type="entry name" value="Ribosomal protein L28/L24"/>
    <property type="match status" value="1"/>
</dbReference>
<accession>A0A6A6XVB5</accession>
<dbReference type="OrthoDB" id="361870at2759"/>
<dbReference type="PANTHER" id="PTHR13528">
    <property type="entry name" value="39S RIBOSOMAL PROTEIN L28, MITOCHONDRIAL"/>
    <property type="match status" value="1"/>
</dbReference>
<keyword evidence="2" id="KW-0689">Ribosomal protein</keyword>
<keyword evidence="3" id="KW-0687">Ribonucleoprotein</keyword>
<dbReference type="InterPro" id="IPR034704">
    <property type="entry name" value="Ribosomal_bL28/bL31-like_sf"/>
</dbReference>
<comment type="similarity">
    <text evidence="1">Belongs to the bacterial ribosomal protein bL28 family.</text>
</comment>
<evidence type="ECO:0000256" key="4">
    <source>
        <dbReference type="ARBA" id="ARBA00035269"/>
    </source>
</evidence>
<dbReference type="Proteomes" id="UP000799757">
    <property type="component" value="Unassembled WGS sequence"/>
</dbReference>
<dbReference type="FunFam" id="2.30.170.40:FF:000003">
    <property type="entry name" value="54S ribosomal protein L24"/>
    <property type="match status" value="1"/>
</dbReference>